<feature type="transmembrane region" description="Helical" evidence="8">
    <location>
        <begin position="6"/>
        <end position="30"/>
    </location>
</feature>
<evidence type="ECO:0000256" key="5">
    <source>
        <dbReference type="ARBA" id="ARBA00023002"/>
    </source>
</evidence>
<keyword evidence="8" id="KW-0812">Transmembrane</keyword>
<dbReference type="GO" id="GO:0020037">
    <property type="term" value="F:heme binding"/>
    <property type="evidence" value="ECO:0007669"/>
    <property type="project" value="InterPro"/>
</dbReference>
<keyword evidence="8" id="KW-0472">Membrane</keyword>
<evidence type="ECO:0000256" key="4">
    <source>
        <dbReference type="ARBA" id="ARBA00022723"/>
    </source>
</evidence>
<dbReference type="InterPro" id="IPR001128">
    <property type="entry name" value="Cyt_P450"/>
</dbReference>
<comment type="caution">
    <text evidence="9">The sequence shown here is derived from an EMBL/GenBank/DDBJ whole genome shotgun (WGS) entry which is preliminary data.</text>
</comment>
<keyword evidence="5" id="KW-0560">Oxidoreductase</keyword>
<keyword evidence="4" id="KW-0479">Metal-binding</keyword>
<organism evidence="9 10">
    <name type="scientific">Corchorus capsularis</name>
    <name type="common">Jute</name>
    <dbReference type="NCBI Taxonomy" id="210143"/>
    <lineage>
        <taxon>Eukaryota</taxon>
        <taxon>Viridiplantae</taxon>
        <taxon>Streptophyta</taxon>
        <taxon>Embryophyta</taxon>
        <taxon>Tracheophyta</taxon>
        <taxon>Spermatophyta</taxon>
        <taxon>Magnoliopsida</taxon>
        <taxon>eudicotyledons</taxon>
        <taxon>Gunneridae</taxon>
        <taxon>Pentapetalae</taxon>
        <taxon>rosids</taxon>
        <taxon>malvids</taxon>
        <taxon>Malvales</taxon>
        <taxon>Malvaceae</taxon>
        <taxon>Grewioideae</taxon>
        <taxon>Apeibeae</taxon>
        <taxon>Corchorus</taxon>
    </lineage>
</organism>
<keyword evidence="3" id="KW-0349">Heme</keyword>
<keyword evidence="7" id="KW-0503">Monooxygenase</keyword>
<dbReference type="EMBL" id="AWWV01010537">
    <property type="protein sequence ID" value="OMO78634.1"/>
    <property type="molecule type" value="Genomic_DNA"/>
</dbReference>
<name>A0A1R3I7U3_COCAP</name>
<dbReference type="Gene3D" id="1.10.630.10">
    <property type="entry name" value="Cytochrome P450"/>
    <property type="match status" value="2"/>
</dbReference>
<evidence type="ECO:0000256" key="7">
    <source>
        <dbReference type="ARBA" id="ARBA00023033"/>
    </source>
</evidence>
<evidence type="ECO:0000313" key="10">
    <source>
        <dbReference type="Proteomes" id="UP000188268"/>
    </source>
</evidence>
<reference evidence="9 10" key="1">
    <citation type="submission" date="2013-09" db="EMBL/GenBank/DDBJ databases">
        <title>Corchorus capsularis genome sequencing.</title>
        <authorList>
            <person name="Alam M."/>
            <person name="Haque M.S."/>
            <person name="Islam M.S."/>
            <person name="Emdad E.M."/>
            <person name="Islam M.M."/>
            <person name="Ahmed B."/>
            <person name="Halim A."/>
            <person name="Hossen Q.M.M."/>
            <person name="Hossain M.Z."/>
            <person name="Ahmed R."/>
            <person name="Khan M.M."/>
            <person name="Islam R."/>
            <person name="Rashid M.M."/>
            <person name="Khan S.A."/>
            <person name="Rahman M.S."/>
            <person name="Alam M."/>
        </authorList>
    </citation>
    <scope>NUCLEOTIDE SEQUENCE [LARGE SCALE GENOMIC DNA]</scope>
    <source>
        <strain evidence="10">cv. CVL-1</strain>
        <tissue evidence="9">Whole seedling</tissue>
    </source>
</reference>
<keyword evidence="10" id="KW-1185">Reference proteome</keyword>
<evidence type="ECO:0000256" key="2">
    <source>
        <dbReference type="ARBA" id="ARBA00010617"/>
    </source>
</evidence>
<dbReference type="AlphaFoldDB" id="A0A1R3I7U3"/>
<feature type="transmembrane region" description="Helical" evidence="8">
    <location>
        <begin position="186"/>
        <end position="209"/>
    </location>
</feature>
<keyword evidence="8" id="KW-1133">Transmembrane helix</keyword>
<dbReference type="GO" id="GO:0016705">
    <property type="term" value="F:oxidoreductase activity, acting on paired donors, with incorporation or reduction of molecular oxygen"/>
    <property type="evidence" value="ECO:0007669"/>
    <property type="project" value="InterPro"/>
</dbReference>
<comment type="cofactor">
    <cofactor evidence="1">
        <name>heme</name>
        <dbReference type="ChEBI" id="CHEBI:30413"/>
    </cofactor>
</comment>
<proteinExistence type="inferred from homology"/>
<gene>
    <name evidence="9" type="ORF">CCACVL1_14256</name>
</gene>
<dbReference type="PANTHER" id="PTHR24296">
    <property type="entry name" value="CYTOCHROME P450"/>
    <property type="match status" value="1"/>
</dbReference>
<dbReference type="STRING" id="210143.A0A1R3I7U3"/>
<keyword evidence="6" id="KW-0408">Iron</keyword>
<comment type="similarity">
    <text evidence="2">Belongs to the cytochrome P450 family.</text>
</comment>
<dbReference type="InterPro" id="IPR036396">
    <property type="entry name" value="Cyt_P450_sf"/>
</dbReference>
<evidence type="ECO:0000313" key="9">
    <source>
        <dbReference type="EMBL" id="OMO78634.1"/>
    </source>
</evidence>
<dbReference type="OrthoDB" id="1470350at2759"/>
<evidence type="ECO:0000256" key="1">
    <source>
        <dbReference type="ARBA" id="ARBA00001971"/>
    </source>
</evidence>
<sequence length="357" mass="41342">MDILSVISLLIALPLLFLLLILCFFTVQIFTGKSINNRNYAPVKGIVFDQLFYLNSLYDYQTKVARNFPTFRLLDISHSLVYTADPRNIEHFLKTKFDNYAKGSHHEETVRDLWGHGIFAVDGDKWRQQRKLASFEFSARVLRDFSCSVFRINAAKLVRTVSSELEMCSNQGIEFKDSLSEQMDTLFTIFLLTLLPPLFLLLFFTFLAIKIFTGKSINNPDYPPVKGSVFNQLFYLNYLYDYQTQAAKKQPTYRLLAIEQSEVYTTDPRNVEHILKTKFENYSKGKYNQDIIQDLLGQGIFAVDGDKWRHQRKLASFEFSTRVLRDFSCSVFRRNGGKLVKAISELAVSSQAFDMQN</sequence>
<protein>
    <submittedName>
        <fullName evidence="9">Cytochrome P450</fullName>
    </submittedName>
</protein>
<dbReference type="GO" id="GO:0005506">
    <property type="term" value="F:iron ion binding"/>
    <property type="evidence" value="ECO:0007669"/>
    <property type="project" value="InterPro"/>
</dbReference>
<dbReference type="Proteomes" id="UP000188268">
    <property type="component" value="Unassembled WGS sequence"/>
</dbReference>
<dbReference type="GO" id="GO:0004497">
    <property type="term" value="F:monooxygenase activity"/>
    <property type="evidence" value="ECO:0007669"/>
    <property type="project" value="UniProtKB-KW"/>
</dbReference>
<dbReference type="Pfam" id="PF00067">
    <property type="entry name" value="p450"/>
    <property type="match status" value="1"/>
</dbReference>
<evidence type="ECO:0000256" key="6">
    <source>
        <dbReference type="ARBA" id="ARBA00023004"/>
    </source>
</evidence>
<evidence type="ECO:0000256" key="3">
    <source>
        <dbReference type="ARBA" id="ARBA00022617"/>
    </source>
</evidence>
<dbReference type="SUPFAM" id="SSF48264">
    <property type="entry name" value="Cytochrome P450"/>
    <property type="match status" value="2"/>
</dbReference>
<accession>A0A1R3I7U3</accession>
<dbReference type="Gramene" id="OMO78634">
    <property type="protein sequence ID" value="OMO78634"/>
    <property type="gene ID" value="CCACVL1_14256"/>
</dbReference>
<evidence type="ECO:0000256" key="8">
    <source>
        <dbReference type="SAM" id="Phobius"/>
    </source>
</evidence>